<comment type="caution">
    <text evidence="2">The sequence shown here is derived from an EMBL/GenBank/DDBJ whole genome shotgun (WGS) entry which is preliminary data.</text>
</comment>
<sequence>MRPLDGIRVIDLSRILSGPYCTMTLADLGAEVIKVEPPNGDDTRGWGPPFVVEESAYFLSVNRNKKSIVLNLKTEEGREIFLKMVKEADVVVENFRPGTLDRLKIGYDVLKEVNPRIILASISGYGQTGPYRNKPGYDVIAQGVGGLTSVTGEPGRPPVKAGFSIADIGTGMWAVIGIQSALIAREKTGQGQWIDVSLLDTMISWQTYLAGNYFASGKDPEPQGGAHPNIVPYQLFESADGYFNVAVGNDSLWAKFCQVIGEEELIDHPKYKTNADRVRHREELIPYLQNIFLKRTSKEWVEAFEEAGIPAGPVLKLSEIFTDPHVLAREQLVEVEHPTAGKVKMTGIPVKLSDTPGEIKDHPPLLGQHTEEILTKYVGLEEKKIKELAEKNIVKVYNGQKVNN</sequence>
<dbReference type="InterPro" id="IPR050483">
    <property type="entry name" value="CoA-transferase_III_domain"/>
</dbReference>
<accession>A0ABU0CQL9</accession>
<dbReference type="InterPro" id="IPR023606">
    <property type="entry name" value="CoA-Trfase_III_dom_1_sf"/>
</dbReference>
<dbReference type="PANTHER" id="PTHR48207:SF3">
    <property type="entry name" value="SUCCINATE--HYDROXYMETHYLGLUTARATE COA-TRANSFERASE"/>
    <property type="match status" value="1"/>
</dbReference>
<dbReference type="Gene3D" id="3.40.50.10540">
    <property type="entry name" value="Crotonobetainyl-coa:carnitine coa-transferase, domain 1"/>
    <property type="match status" value="1"/>
</dbReference>
<proteinExistence type="predicted"/>
<evidence type="ECO:0000313" key="2">
    <source>
        <dbReference type="EMBL" id="MDQ0338191.1"/>
    </source>
</evidence>
<organism evidence="2 3">
    <name type="scientific">Caldalkalibacillus uzonensis</name>
    <dbReference type="NCBI Taxonomy" id="353224"/>
    <lineage>
        <taxon>Bacteria</taxon>
        <taxon>Bacillati</taxon>
        <taxon>Bacillota</taxon>
        <taxon>Bacilli</taxon>
        <taxon>Bacillales</taxon>
        <taxon>Bacillaceae</taxon>
        <taxon>Caldalkalibacillus</taxon>
    </lineage>
</organism>
<protein>
    <submittedName>
        <fullName evidence="2">Crotonobetainyl-CoA:carnitine CoA-transferase CaiB-like acyl-CoA transferase</fullName>
    </submittedName>
</protein>
<dbReference type="InterPro" id="IPR003673">
    <property type="entry name" value="CoA-Trfase_fam_III"/>
</dbReference>
<dbReference type="Pfam" id="PF02515">
    <property type="entry name" value="CoA_transf_3"/>
    <property type="match status" value="1"/>
</dbReference>
<keyword evidence="3" id="KW-1185">Reference proteome</keyword>
<evidence type="ECO:0000313" key="3">
    <source>
        <dbReference type="Proteomes" id="UP001232445"/>
    </source>
</evidence>
<dbReference type="Gene3D" id="3.30.1540.10">
    <property type="entry name" value="formyl-coa transferase, domain 3"/>
    <property type="match status" value="1"/>
</dbReference>
<dbReference type="EMBL" id="JAUSUQ010000003">
    <property type="protein sequence ID" value="MDQ0338191.1"/>
    <property type="molecule type" value="Genomic_DNA"/>
</dbReference>
<dbReference type="SUPFAM" id="SSF89796">
    <property type="entry name" value="CoA-transferase family III (CaiB/BaiF)"/>
    <property type="match status" value="1"/>
</dbReference>
<gene>
    <name evidence="2" type="ORF">J2S00_000975</name>
</gene>
<reference evidence="2 3" key="1">
    <citation type="submission" date="2023-07" db="EMBL/GenBank/DDBJ databases">
        <title>Genomic Encyclopedia of Type Strains, Phase IV (KMG-IV): sequencing the most valuable type-strain genomes for metagenomic binning, comparative biology and taxonomic classification.</title>
        <authorList>
            <person name="Goeker M."/>
        </authorList>
    </citation>
    <scope>NUCLEOTIDE SEQUENCE [LARGE SCALE GENOMIC DNA]</scope>
    <source>
        <strain evidence="2 3">DSM 17740</strain>
    </source>
</reference>
<evidence type="ECO:0000256" key="1">
    <source>
        <dbReference type="ARBA" id="ARBA00022679"/>
    </source>
</evidence>
<dbReference type="InterPro" id="IPR044855">
    <property type="entry name" value="CoA-Trfase_III_dom3_sf"/>
</dbReference>
<dbReference type="Proteomes" id="UP001232445">
    <property type="component" value="Unassembled WGS sequence"/>
</dbReference>
<keyword evidence="1" id="KW-0808">Transferase</keyword>
<name>A0ABU0CQL9_9BACI</name>
<dbReference type="RefSeq" id="WP_307336152.1">
    <property type="nucleotide sequence ID" value="NZ_JAUSUQ010000003.1"/>
</dbReference>
<dbReference type="PANTHER" id="PTHR48207">
    <property type="entry name" value="SUCCINATE--HYDROXYMETHYLGLUTARATE COA-TRANSFERASE"/>
    <property type="match status" value="1"/>
</dbReference>